<dbReference type="PANTHER" id="PTHR47811:SF1">
    <property type="entry name" value="TRNA PSEUDOURIDINE SYNTHASE D"/>
    <property type="match status" value="1"/>
</dbReference>
<dbReference type="AlphaFoldDB" id="A0A4U8T7X4"/>
<dbReference type="NCBIfam" id="NF002154">
    <property type="entry name" value="PRK00984.1-3"/>
    <property type="match status" value="1"/>
</dbReference>
<dbReference type="GO" id="GO:0031119">
    <property type="term" value="P:tRNA pseudouridine synthesis"/>
    <property type="evidence" value="ECO:0007669"/>
    <property type="project" value="UniProtKB-UniRule"/>
</dbReference>
<keyword evidence="7" id="KW-1185">Reference proteome</keyword>
<keyword evidence="2 4" id="KW-0819">tRNA processing</keyword>
<dbReference type="GO" id="GO:0160150">
    <property type="term" value="F:tRNA pseudouridine(13) synthase activity"/>
    <property type="evidence" value="ECO:0007669"/>
    <property type="project" value="UniProtKB-EC"/>
</dbReference>
<proteinExistence type="inferred from homology"/>
<dbReference type="PIRSF" id="PIRSF037016">
    <property type="entry name" value="Pseudouridin_synth_euk_prd"/>
    <property type="match status" value="1"/>
</dbReference>
<dbReference type="InterPro" id="IPR042214">
    <property type="entry name" value="TruD_catalytic"/>
</dbReference>
<dbReference type="RefSeq" id="WP_034353322.1">
    <property type="nucleotide sequence ID" value="NZ_JRPR02000007.1"/>
</dbReference>
<dbReference type="PANTHER" id="PTHR47811">
    <property type="entry name" value="TRNA PSEUDOURIDINE SYNTHASE D"/>
    <property type="match status" value="1"/>
</dbReference>
<dbReference type="SUPFAM" id="SSF55120">
    <property type="entry name" value="Pseudouridine synthase"/>
    <property type="match status" value="1"/>
</dbReference>
<dbReference type="CDD" id="cd02575">
    <property type="entry name" value="PseudoU_synth_EcTruD"/>
    <property type="match status" value="1"/>
</dbReference>
<sequence length="386" mass="43841">MQSPRTLDRIYPFTHSAIQCHFNPSARDFVVKEIPLYEPSGEGEHLILYVRKRGLSTFELLAKLSQMLGCKVRDIGYAGLKDKAASTYQYLSIHRSLKPALDSILPHLASEQIKILSITPHHNKLKIGHLKGNRFFMRLKKLKPTDVVRLESALKVLQTWGFPNYFGNQRFGNDGDNFQSGKAINAQQLKLKNKKMSAFLISSYQSYLFNQWLYARVYLSQIVHNFSANDVLDALNQSHIQALQTLKAHYSRPLIQSLQLQKQPFLLLLGDVMCHYPFGKTFICDDENIESTRFINREVSPTGALFGTKLMPAQKLALCIESSLQDSIRAIGSRRYAWVWAEDIEGKYIAPKAQYELCFSLPKGSYATIFLECLLNLPNAADSALS</sequence>
<keyword evidence="3 4" id="KW-0413">Isomerase</keyword>
<dbReference type="Proteomes" id="UP000029733">
    <property type="component" value="Unassembled WGS sequence"/>
</dbReference>
<dbReference type="Gene3D" id="3.30.2350.20">
    <property type="entry name" value="TruD, catalytic domain"/>
    <property type="match status" value="1"/>
</dbReference>
<dbReference type="Pfam" id="PF01142">
    <property type="entry name" value="TruD"/>
    <property type="match status" value="1"/>
</dbReference>
<comment type="caution">
    <text evidence="6">The sequence shown here is derived from an EMBL/GenBank/DDBJ whole genome shotgun (WGS) entry which is preliminary data.</text>
</comment>
<dbReference type="InterPro" id="IPR050170">
    <property type="entry name" value="TruD_pseudoU_synthase"/>
</dbReference>
<dbReference type="GO" id="GO:0003723">
    <property type="term" value="F:RNA binding"/>
    <property type="evidence" value="ECO:0007669"/>
    <property type="project" value="InterPro"/>
</dbReference>
<reference evidence="6 7" key="1">
    <citation type="journal article" date="2014" name="Genome Announc.">
        <title>Draft genome sequences of eight enterohepatic helicobacter species isolated from both laboratory and wild rodents.</title>
        <authorList>
            <person name="Sheh A."/>
            <person name="Shen Z."/>
            <person name="Fox J.G."/>
        </authorList>
    </citation>
    <scope>NUCLEOTIDE SEQUENCE [LARGE SCALE GENOMIC DNA]</scope>
    <source>
        <strain evidence="6 7">MIT 09-6949</strain>
    </source>
</reference>
<evidence type="ECO:0000313" key="6">
    <source>
        <dbReference type="EMBL" id="TLD95731.1"/>
    </source>
</evidence>
<protein>
    <recommendedName>
        <fullName evidence="4">tRNA pseudouridine synthase D</fullName>
        <ecNumber evidence="4">5.4.99.27</ecNumber>
    </recommendedName>
    <alternativeName>
        <fullName evidence="4">tRNA pseudouridine(13) synthase</fullName>
    </alternativeName>
    <alternativeName>
        <fullName evidence="4">tRNA pseudouridylate synthase D</fullName>
    </alternativeName>
    <alternativeName>
        <fullName evidence="4">tRNA-uridine isomerase D</fullName>
    </alternativeName>
</protein>
<evidence type="ECO:0000256" key="3">
    <source>
        <dbReference type="ARBA" id="ARBA00023235"/>
    </source>
</evidence>
<dbReference type="PROSITE" id="PS50984">
    <property type="entry name" value="TRUD"/>
    <property type="match status" value="1"/>
</dbReference>
<dbReference type="NCBIfam" id="TIGR00094">
    <property type="entry name" value="tRNA_TruD_broad"/>
    <property type="match status" value="1"/>
</dbReference>
<accession>A0A4U8T7X4</accession>
<dbReference type="PROSITE" id="PS01268">
    <property type="entry name" value="UPF0024"/>
    <property type="match status" value="1"/>
</dbReference>
<dbReference type="GO" id="GO:0005829">
    <property type="term" value="C:cytosol"/>
    <property type="evidence" value="ECO:0007669"/>
    <property type="project" value="TreeGrafter"/>
</dbReference>
<evidence type="ECO:0000256" key="2">
    <source>
        <dbReference type="ARBA" id="ARBA00022694"/>
    </source>
</evidence>
<comment type="similarity">
    <text evidence="1 4">Belongs to the pseudouridine synthase TruD family.</text>
</comment>
<dbReference type="OrthoDB" id="1550679at2"/>
<feature type="active site" description="Nucleophile" evidence="4">
    <location>
        <position position="82"/>
    </location>
</feature>
<evidence type="ECO:0000256" key="1">
    <source>
        <dbReference type="ARBA" id="ARBA00007953"/>
    </source>
</evidence>
<name>A0A4U8T7X4_9HELI</name>
<dbReference type="STRING" id="1677920.LS71_02735"/>
<feature type="domain" description="TRUD" evidence="5">
    <location>
        <begin position="161"/>
        <end position="301"/>
    </location>
</feature>
<comment type="function">
    <text evidence="4">Responsible for synthesis of pseudouridine from uracil-13 in transfer RNAs.</text>
</comment>
<dbReference type="InterPro" id="IPR001656">
    <property type="entry name" value="PsdUridine_synth_TruD"/>
</dbReference>
<dbReference type="InterPro" id="IPR011760">
    <property type="entry name" value="PsdUridine_synth_TruD_insert"/>
</dbReference>
<dbReference type="EC" id="5.4.99.27" evidence="4"/>
<dbReference type="InterPro" id="IPR020103">
    <property type="entry name" value="PsdUridine_synth_cat_dom_sf"/>
</dbReference>
<evidence type="ECO:0000313" key="7">
    <source>
        <dbReference type="Proteomes" id="UP000029733"/>
    </source>
</evidence>
<organism evidence="6 7">
    <name type="scientific">Helicobacter jaachi</name>
    <dbReference type="NCBI Taxonomy" id="1677920"/>
    <lineage>
        <taxon>Bacteria</taxon>
        <taxon>Pseudomonadati</taxon>
        <taxon>Campylobacterota</taxon>
        <taxon>Epsilonproteobacteria</taxon>
        <taxon>Campylobacterales</taxon>
        <taxon>Helicobacteraceae</taxon>
        <taxon>Helicobacter</taxon>
    </lineage>
</organism>
<dbReference type="EMBL" id="JRPR02000007">
    <property type="protein sequence ID" value="TLD95731.1"/>
    <property type="molecule type" value="Genomic_DNA"/>
</dbReference>
<evidence type="ECO:0000256" key="4">
    <source>
        <dbReference type="HAMAP-Rule" id="MF_01082"/>
    </source>
</evidence>
<evidence type="ECO:0000259" key="5">
    <source>
        <dbReference type="PROSITE" id="PS50984"/>
    </source>
</evidence>
<dbReference type="InterPro" id="IPR020119">
    <property type="entry name" value="PsdUridine_synth_TruD_CS"/>
</dbReference>
<dbReference type="HAMAP" id="MF_01082">
    <property type="entry name" value="TruD"/>
    <property type="match status" value="1"/>
</dbReference>
<gene>
    <name evidence="4 6" type="primary">truD</name>
    <name evidence="6" type="ORF">LS71_007770</name>
</gene>
<comment type="catalytic activity">
    <reaction evidence="4">
        <text>uridine(13) in tRNA = pseudouridine(13) in tRNA</text>
        <dbReference type="Rhea" id="RHEA:42540"/>
        <dbReference type="Rhea" id="RHEA-COMP:10105"/>
        <dbReference type="Rhea" id="RHEA-COMP:10106"/>
        <dbReference type="ChEBI" id="CHEBI:65314"/>
        <dbReference type="ChEBI" id="CHEBI:65315"/>
        <dbReference type="EC" id="5.4.99.27"/>
    </reaction>
</comment>